<evidence type="ECO:0000313" key="2">
    <source>
        <dbReference type="EMBL" id="CAK9133194.1"/>
    </source>
</evidence>
<dbReference type="InterPro" id="IPR023674">
    <property type="entry name" value="Ribosomal_uL1-like"/>
</dbReference>
<dbReference type="InterPro" id="IPR028364">
    <property type="entry name" value="Ribosomal_uL1/biogenesis"/>
</dbReference>
<evidence type="ECO:0000313" key="3">
    <source>
        <dbReference type="Proteomes" id="UP001642360"/>
    </source>
</evidence>
<dbReference type="Proteomes" id="UP001642360">
    <property type="component" value="Unassembled WGS sequence"/>
</dbReference>
<dbReference type="PANTHER" id="PTHR23105">
    <property type="entry name" value="RIBOSOMAL PROTEIN L7AE FAMILY MEMBER"/>
    <property type="match status" value="1"/>
</dbReference>
<dbReference type="FunFam" id="3.40.50.790:FF:000012">
    <property type="entry name" value="Ribosomal protein L1p/L10e family"/>
    <property type="match status" value="1"/>
</dbReference>
<protein>
    <recommendedName>
        <fullName evidence="4">Ribosomal protein L1</fullName>
    </recommendedName>
</protein>
<feature type="compositionally biased region" description="Basic residues" evidence="1">
    <location>
        <begin position="463"/>
        <end position="476"/>
    </location>
</feature>
<dbReference type="SUPFAM" id="SSF56808">
    <property type="entry name" value="Ribosomal protein L1"/>
    <property type="match status" value="1"/>
</dbReference>
<keyword evidence="3" id="KW-1185">Reference proteome</keyword>
<organism evidence="2 3">
    <name type="scientific">Ilex paraguariensis</name>
    <name type="common">yerba mate</name>
    <dbReference type="NCBI Taxonomy" id="185542"/>
    <lineage>
        <taxon>Eukaryota</taxon>
        <taxon>Viridiplantae</taxon>
        <taxon>Streptophyta</taxon>
        <taxon>Embryophyta</taxon>
        <taxon>Tracheophyta</taxon>
        <taxon>Spermatophyta</taxon>
        <taxon>Magnoliopsida</taxon>
        <taxon>eudicotyledons</taxon>
        <taxon>Gunneridae</taxon>
        <taxon>Pentapetalae</taxon>
        <taxon>asterids</taxon>
        <taxon>campanulids</taxon>
        <taxon>Aquifoliales</taxon>
        <taxon>Aquifoliaceae</taxon>
        <taxon>Ilex</taxon>
    </lineage>
</organism>
<dbReference type="CDD" id="cd00403">
    <property type="entry name" value="Ribosomal_L1"/>
    <property type="match status" value="1"/>
</dbReference>
<evidence type="ECO:0000256" key="1">
    <source>
        <dbReference type="SAM" id="MobiDB-lite"/>
    </source>
</evidence>
<dbReference type="AlphaFoldDB" id="A0ABC8QQW0"/>
<dbReference type="InterPro" id="IPR050257">
    <property type="entry name" value="eL8/uL1-like"/>
</dbReference>
<feature type="region of interest" description="Disordered" evidence="1">
    <location>
        <begin position="1"/>
        <end position="40"/>
    </location>
</feature>
<gene>
    <name evidence="2" type="ORF">ILEXP_LOCUS69</name>
</gene>
<comment type="caution">
    <text evidence="2">The sequence shown here is derived from an EMBL/GenBank/DDBJ whole genome shotgun (WGS) entry which is preliminary data.</text>
</comment>
<dbReference type="InterPro" id="IPR016095">
    <property type="entry name" value="Ribosomal_uL1_3-a/b-sand"/>
</dbReference>
<dbReference type="Gene3D" id="3.40.50.790">
    <property type="match status" value="1"/>
</dbReference>
<dbReference type="EMBL" id="CAUOFW020000001">
    <property type="protein sequence ID" value="CAK9133194.1"/>
    <property type="molecule type" value="Genomic_DNA"/>
</dbReference>
<sequence length="476" mass="51156">MGGAHSVLGRDQGGEGGVHGAGDTIGDEGRGANDAGGGASMGEMRGGLGDVVGRLVGTTFGAGSGVHNSICSILNMFQTNDSLHLMHSPCVTRPKSKLSSDIAKKIIKTQNLPISKVIKLSKLKSNYKPFESKRKLCDSYDVFFVDKRVVPLLPKLLGKEFFTKKKLPLPVDLTHKNWKEQTERVLSSGLLHLKTGTSSVVKVGKVSMETGEIVDNVAAAVSGVVEVLPKKWGDVRSLHLKLSDSLALPLYQALPDMKLKIEGFKKSEERVKEEGGGELEVKEKWKKDGELRKNKGMKKGRIHEVCYMDGNRLGGDEDANGNESEKSVDAELGSGEFVGKKKKKGGASKEKILNELNGQKLGKKLGKVKAGSDDDDDVGEKSENGNLCIAESGVKKRKKGDSMKGMGEVNGGMRVKKLGKVDKGGSLKLGKDELALKGVKESGEKKGKKKIEPVIKTKDGASKKVKKKNKKRSSVE</sequence>
<feature type="compositionally biased region" description="Basic and acidic residues" evidence="1">
    <location>
        <begin position="437"/>
        <end position="462"/>
    </location>
</feature>
<feature type="region of interest" description="Disordered" evidence="1">
    <location>
        <begin position="437"/>
        <end position="476"/>
    </location>
</feature>
<reference evidence="2 3" key="1">
    <citation type="submission" date="2024-02" db="EMBL/GenBank/DDBJ databases">
        <authorList>
            <person name="Vignale AGUSTIN F."/>
            <person name="Sosa J E."/>
            <person name="Modenutti C."/>
        </authorList>
    </citation>
    <scope>NUCLEOTIDE SEQUENCE [LARGE SCALE GENOMIC DNA]</scope>
</reference>
<name>A0ABC8QQW0_9AQUA</name>
<evidence type="ECO:0008006" key="4">
    <source>
        <dbReference type="Google" id="ProtNLM"/>
    </source>
</evidence>
<feature type="region of interest" description="Disordered" evidence="1">
    <location>
        <begin position="312"/>
        <end position="417"/>
    </location>
</feature>
<dbReference type="Pfam" id="PF00687">
    <property type="entry name" value="Ribosomal_L1"/>
    <property type="match status" value="1"/>
</dbReference>
<proteinExistence type="predicted"/>
<accession>A0ABC8QQW0</accession>